<dbReference type="Pfam" id="PF02913">
    <property type="entry name" value="FAD-oxidase_C"/>
    <property type="match status" value="1"/>
</dbReference>
<feature type="domain" description="FAD-binding PCMH-type" evidence="6">
    <location>
        <begin position="77"/>
        <end position="258"/>
    </location>
</feature>
<name>A0A1G7VGX7_9BURK</name>
<dbReference type="GO" id="GO:0071949">
    <property type="term" value="F:FAD binding"/>
    <property type="evidence" value="ECO:0007669"/>
    <property type="project" value="InterPro"/>
</dbReference>
<reference evidence="7 8" key="1">
    <citation type="submission" date="2016-10" db="EMBL/GenBank/DDBJ databases">
        <authorList>
            <person name="de Groot N.N."/>
        </authorList>
    </citation>
    <scope>NUCLEOTIDE SEQUENCE [LARGE SCALE GENOMIC DNA]</scope>
    <source>
        <strain evidence="7 8">LMG 2247</strain>
    </source>
</reference>
<dbReference type="InterPro" id="IPR004113">
    <property type="entry name" value="FAD-bd_oxidored_4_C"/>
</dbReference>
<dbReference type="SUPFAM" id="SSF55103">
    <property type="entry name" value="FAD-linked oxidases, C-terminal domain"/>
    <property type="match status" value="1"/>
</dbReference>
<gene>
    <name evidence="7" type="ORF">SAMN05216466_10470</name>
</gene>
<evidence type="ECO:0000313" key="7">
    <source>
        <dbReference type="EMBL" id="SDG59086.1"/>
    </source>
</evidence>
<dbReference type="Gene3D" id="3.30.70.2740">
    <property type="match status" value="1"/>
</dbReference>
<evidence type="ECO:0000256" key="1">
    <source>
        <dbReference type="ARBA" id="ARBA00001974"/>
    </source>
</evidence>
<evidence type="ECO:0000256" key="5">
    <source>
        <dbReference type="SAM" id="MobiDB-lite"/>
    </source>
</evidence>
<dbReference type="InterPro" id="IPR006094">
    <property type="entry name" value="Oxid_FAD_bind_N"/>
</dbReference>
<dbReference type="PROSITE" id="PS51387">
    <property type="entry name" value="FAD_PCMH"/>
    <property type="match status" value="1"/>
</dbReference>
<dbReference type="InterPro" id="IPR016164">
    <property type="entry name" value="FAD-linked_Oxase-like_C"/>
</dbReference>
<dbReference type="InterPro" id="IPR051264">
    <property type="entry name" value="FAD-oxidored/transferase_4"/>
</dbReference>
<dbReference type="GO" id="GO:0003824">
    <property type="term" value="F:catalytic activity"/>
    <property type="evidence" value="ECO:0007669"/>
    <property type="project" value="InterPro"/>
</dbReference>
<dbReference type="EMBL" id="FNCJ01000004">
    <property type="protein sequence ID" value="SDG59086.1"/>
    <property type="molecule type" value="Genomic_DNA"/>
</dbReference>
<dbReference type="Gene3D" id="3.30.70.2190">
    <property type="match status" value="1"/>
</dbReference>
<proteinExistence type="inferred from homology"/>
<keyword evidence="3" id="KW-0285">Flavoprotein</keyword>
<dbReference type="InterPro" id="IPR016167">
    <property type="entry name" value="FAD-bd_PCMH_sub1"/>
</dbReference>
<evidence type="ECO:0000256" key="4">
    <source>
        <dbReference type="ARBA" id="ARBA00022827"/>
    </source>
</evidence>
<comment type="cofactor">
    <cofactor evidence="1">
        <name>FAD</name>
        <dbReference type="ChEBI" id="CHEBI:57692"/>
    </cofactor>
</comment>
<organism evidence="7 8">
    <name type="scientific">Paraburkholderia phenazinium</name>
    <dbReference type="NCBI Taxonomy" id="60549"/>
    <lineage>
        <taxon>Bacteria</taxon>
        <taxon>Pseudomonadati</taxon>
        <taxon>Pseudomonadota</taxon>
        <taxon>Betaproteobacteria</taxon>
        <taxon>Burkholderiales</taxon>
        <taxon>Burkholderiaceae</taxon>
        <taxon>Paraburkholderia</taxon>
    </lineage>
</organism>
<accession>A0A1G7VGX7</accession>
<feature type="region of interest" description="Disordered" evidence="5">
    <location>
        <begin position="1"/>
        <end position="38"/>
    </location>
</feature>
<dbReference type="Gene3D" id="3.30.43.10">
    <property type="entry name" value="Uridine Diphospho-n-acetylenolpyruvylglucosamine Reductase, domain 2"/>
    <property type="match status" value="1"/>
</dbReference>
<dbReference type="FunFam" id="1.10.45.10:FF:000001">
    <property type="entry name" value="D-lactate dehydrogenase mitochondrial"/>
    <property type="match status" value="1"/>
</dbReference>
<dbReference type="InterPro" id="IPR016169">
    <property type="entry name" value="FAD-bd_PCMH_sub2"/>
</dbReference>
<evidence type="ECO:0000256" key="2">
    <source>
        <dbReference type="ARBA" id="ARBA00008000"/>
    </source>
</evidence>
<feature type="compositionally biased region" description="Low complexity" evidence="5">
    <location>
        <begin position="21"/>
        <end position="38"/>
    </location>
</feature>
<evidence type="ECO:0000256" key="3">
    <source>
        <dbReference type="ARBA" id="ARBA00022630"/>
    </source>
</evidence>
<protein>
    <submittedName>
        <fullName evidence="7">FAD/FMN-containing dehydrogenase</fullName>
    </submittedName>
</protein>
<dbReference type="PANTHER" id="PTHR43716">
    <property type="entry name" value="D-2-HYDROXYGLUTARATE DEHYDROGENASE, MITOCHONDRIAL"/>
    <property type="match status" value="1"/>
</dbReference>
<dbReference type="SUPFAM" id="SSF56176">
    <property type="entry name" value="FAD-binding/transporter-associated domain-like"/>
    <property type="match status" value="1"/>
</dbReference>
<comment type="similarity">
    <text evidence="2">Belongs to the FAD-binding oxidoreductase/transferase type 4 family.</text>
</comment>
<keyword evidence="4" id="KW-0274">FAD</keyword>
<dbReference type="Pfam" id="PF01565">
    <property type="entry name" value="FAD_binding_4"/>
    <property type="match status" value="1"/>
</dbReference>
<evidence type="ECO:0000259" key="6">
    <source>
        <dbReference type="PROSITE" id="PS51387"/>
    </source>
</evidence>
<dbReference type="Gene3D" id="1.10.45.10">
    <property type="entry name" value="Vanillyl-alcohol Oxidase, Chain A, domain 4"/>
    <property type="match status" value="1"/>
</dbReference>
<dbReference type="InterPro" id="IPR036318">
    <property type="entry name" value="FAD-bd_PCMH-like_sf"/>
</dbReference>
<dbReference type="InterPro" id="IPR016171">
    <property type="entry name" value="Vanillyl_alc_oxidase_C-sub2"/>
</dbReference>
<dbReference type="PANTHER" id="PTHR43716:SF2">
    <property type="entry name" value="BLL6224 PROTEIN"/>
    <property type="match status" value="1"/>
</dbReference>
<dbReference type="InterPro" id="IPR016166">
    <property type="entry name" value="FAD-bd_PCMH"/>
</dbReference>
<dbReference type="Proteomes" id="UP000199706">
    <property type="component" value="Unassembled WGS sequence"/>
</dbReference>
<dbReference type="GO" id="GO:0022904">
    <property type="term" value="P:respiratory electron transport chain"/>
    <property type="evidence" value="ECO:0007669"/>
    <property type="project" value="TreeGrafter"/>
</dbReference>
<dbReference type="AlphaFoldDB" id="A0A1G7VGX7"/>
<dbReference type="Gene3D" id="3.30.465.10">
    <property type="match status" value="1"/>
</dbReference>
<sequence>MTEHASQPATRRANDPVNEQANNGANKPASGNASGSAPGMASSAAFIAGCRDAIGPAHVLTDSHDTAPYLTDWRRRYAGAACAVLCPSTPAEVAALVKLAVEHRVALVPQGGNTGLAGGATPDASGAQAVLSLRRLNRVRDIDPHNNTITVEAGVILADVQTRAEEAGRLFPLSLAAEGSCTIGGNLATNAGGTGVLRYGNTRELCLGLEVVTAQGELWDGLRGLRKDNTGYDLRDLFIGAEGTLGIITAAVLKLHPQPAARVTALAALASPHAALDFLALTQRLAGPLLTGFELMSDFCLRLVGRHFPQMRYPFGETHAQVVLLELSDSESEEHARALFERLMETALEEGLVEDAVVAENLAQSQAFWNLREHIPLAQAEEGLNIKHDIAVPISRIGHFIEETDAAIAQAVPGVRMVTFGHLGDGNLHYNVQAPEGIDAKAFLAEYQSPINQIVYDSVHRHRGSISAEHGLGQLKIDEAMHYKQDVEVQLMRALKHALDPLNLMNPGKVLR</sequence>
<evidence type="ECO:0000313" key="8">
    <source>
        <dbReference type="Proteomes" id="UP000199706"/>
    </source>
</evidence>